<feature type="domain" description="Peptidase M3A/M3B catalytic" evidence="7">
    <location>
        <begin position="347"/>
        <end position="584"/>
    </location>
</feature>
<evidence type="ECO:0000256" key="1">
    <source>
        <dbReference type="ARBA" id="ARBA00001947"/>
    </source>
</evidence>
<evidence type="ECO:0000256" key="2">
    <source>
        <dbReference type="ARBA" id="ARBA00022670"/>
    </source>
</evidence>
<accession>A0A6J7DYP5</accession>
<evidence type="ECO:0000313" key="8">
    <source>
        <dbReference type="EMBL" id="CAB4875766.1"/>
    </source>
</evidence>
<evidence type="ECO:0000256" key="4">
    <source>
        <dbReference type="ARBA" id="ARBA00022801"/>
    </source>
</evidence>
<dbReference type="InterPro" id="IPR001567">
    <property type="entry name" value="Pept_M3A_M3B_dom"/>
</dbReference>
<dbReference type="GO" id="GO:0006508">
    <property type="term" value="P:proteolysis"/>
    <property type="evidence" value="ECO:0007669"/>
    <property type="project" value="UniProtKB-KW"/>
</dbReference>
<protein>
    <submittedName>
        <fullName evidence="8">Unannotated protein</fullName>
    </submittedName>
</protein>
<keyword evidence="4" id="KW-0378">Hydrolase</keyword>
<keyword evidence="5" id="KW-0862">Zinc</keyword>
<dbReference type="InterPro" id="IPR001333">
    <property type="entry name" value="Peptidase_M32_Taq"/>
</dbReference>
<dbReference type="PANTHER" id="PTHR34217">
    <property type="entry name" value="METAL-DEPENDENT CARBOXYPEPTIDASE"/>
    <property type="match status" value="1"/>
</dbReference>
<organism evidence="8">
    <name type="scientific">freshwater metagenome</name>
    <dbReference type="NCBI Taxonomy" id="449393"/>
    <lineage>
        <taxon>unclassified sequences</taxon>
        <taxon>metagenomes</taxon>
        <taxon>ecological metagenomes</taxon>
    </lineage>
</organism>
<comment type="cofactor">
    <cofactor evidence="1">
        <name>Zn(2+)</name>
        <dbReference type="ChEBI" id="CHEBI:29105"/>
    </cofactor>
</comment>
<keyword evidence="6" id="KW-0482">Metalloprotease</keyword>
<dbReference type="AlphaFoldDB" id="A0A6J7DYP5"/>
<dbReference type="GO" id="GO:0004222">
    <property type="term" value="F:metalloendopeptidase activity"/>
    <property type="evidence" value="ECO:0007669"/>
    <property type="project" value="InterPro"/>
</dbReference>
<keyword evidence="2" id="KW-0645">Protease</keyword>
<dbReference type="Pfam" id="PF01432">
    <property type="entry name" value="Peptidase_M3"/>
    <property type="match status" value="1"/>
</dbReference>
<keyword evidence="3" id="KW-0479">Metal-binding</keyword>
<dbReference type="GO" id="GO:0046872">
    <property type="term" value="F:metal ion binding"/>
    <property type="evidence" value="ECO:0007669"/>
    <property type="project" value="UniProtKB-KW"/>
</dbReference>
<dbReference type="PANTHER" id="PTHR34217:SF1">
    <property type="entry name" value="CARBOXYPEPTIDASE 1"/>
    <property type="match status" value="1"/>
</dbReference>
<dbReference type="Gene3D" id="1.10.1370.20">
    <property type="entry name" value="Oligoendopeptidase f, C-terminal domain"/>
    <property type="match status" value="1"/>
</dbReference>
<reference evidence="8" key="1">
    <citation type="submission" date="2020-05" db="EMBL/GenBank/DDBJ databases">
        <authorList>
            <person name="Chiriac C."/>
            <person name="Salcher M."/>
            <person name="Ghai R."/>
            <person name="Kavagutti S V."/>
        </authorList>
    </citation>
    <scope>NUCLEOTIDE SEQUENCE</scope>
</reference>
<dbReference type="Gene3D" id="1.20.140.70">
    <property type="entry name" value="Oligopeptidase f, N-terminal domain"/>
    <property type="match status" value="1"/>
</dbReference>
<dbReference type="EMBL" id="CAFBLP010000022">
    <property type="protein sequence ID" value="CAB4875766.1"/>
    <property type="molecule type" value="Genomic_DNA"/>
</dbReference>
<dbReference type="GO" id="GO:0004181">
    <property type="term" value="F:metallocarboxypeptidase activity"/>
    <property type="evidence" value="ECO:0007669"/>
    <property type="project" value="InterPro"/>
</dbReference>
<evidence type="ECO:0000259" key="7">
    <source>
        <dbReference type="Pfam" id="PF01432"/>
    </source>
</evidence>
<evidence type="ECO:0000256" key="5">
    <source>
        <dbReference type="ARBA" id="ARBA00022833"/>
    </source>
</evidence>
<evidence type="ECO:0000256" key="3">
    <source>
        <dbReference type="ARBA" id="ARBA00022723"/>
    </source>
</evidence>
<name>A0A6J7DYP5_9ZZZZ</name>
<gene>
    <name evidence="8" type="ORF">UFOPK3376_01115</name>
</gene>
<sequence>MSALEELPHWDVSDVHESFTARSFLVAMEQAAAGTDRLEVLFERHGVRAAPTRTATTQDGAIADEIIAALNDWQLQLQQLSAYVYATVATNSFDEQAQSLSNELQVLSSRGQPLLARLVDWVAALGPLTLAGVSTQAHDHLGPLQRLAERAGHQMDESEEGLYAELARTGSSAWGRLHSDVTSQLQADVAWPDGDTRRLPMAAVRGLATHADPNVRRAGYDAELQAWPTVAVVCAAALNSIKGEANSINSRRHWASPLDASLYANNVSRRTFDAMQHAIHSSLGDFRRWMRTKAALHGHNGPLPWHDLVAPLPTAPASISWQDGLGIVRNAFASYGGSLAGLVDRAVDGRWIDAEPRVGKSGGAFCASLTGERSLVFLNWTGSVDSAQTTAHELGHAYHNTQLAHRTPLQRRLPMALAETASIFCETLVVEEGLQRLQGADRLALLDVDLQGSAQVVVDIHSRWLFETELFARRQRRTLGVNELNDMMRSAQNSAYGDGLDQTTAHPYMWAVKGHYYGSHFYNWPYTYGLLFGLGLFARYQSDPTHFRGRYDDVLSRVGMNTAEELGASFDIDVTDEAFWMASIDVLRSRIDEHARLAAEVGR</sequence>
<dbReference type="InterPro" id="IPR034006">
    <property type="entry name" value="M3B_PepF_2"/>
</dbReference>
<dbReference type="SUPFAM" id="SSF55486">
    <property type="entry name" value="Metalloproteases ('zincins'), catalytic domain"/>
    <property type="match status" value="1"/>
</dbReference>
<dbReference type="InterPro" id="IPR042088">
    <property type="entry name" value="OligoPept_F_C"/>
</dbReference>
<dbReference type="CDD" id="cd09607">
    <property type="entry name" value="M3B_PepF"/>
    <property type="match status" value="1"/>
</dbReference>
<evidence type="ECO:0000256" key="6">
    <source>
        <dbReference type="ARBA" id="ARBA00023049"/>
    </source>
</evidence>
<proteinExistence type="predicted"/>